<dbReference type="AlphaFoldDB" id="A0A2Z4C1R4"/>
<dbReference type="EMBL" id="MF402005">
    <property type="protein sequence ID" value="AWU78789.1"/>
    <property type="molecule type" value="mRNA"/>
</dbReference>
<name>A0A2Z4C1R4_STIJA</name>
<proteinExistence type="evidence at transcript level"/>
<evidence type="ECO:0000313" key="1">
    <source>
        <dbReference type="EMBL" id="AWU78789.1"/>
    </source>
</evidence>
<accession>A0A2Z4C1R4</accession>
<organism evidence="1">
    <name type="scientific">Stichopus japonicus</name>
    <name type="common">Sea cucumber</name>
    <dbReference type="NCBI Taxonomy" id="307972"/>
    <lineage>
        <taxon>Eukaryota</taxon>
        <taxon>Metazoa</taxon>
        <taxon>Echinodermata</taxon>
        <taxon>Eleutherozoa</taxon>
        <taxon>Echinozoa</taxon>
        <taxon>Holothuroidea</taxon>
        <taxon>Aspidochirotacea</taxon>
        <taxon>Aspidochirotida</taxon>
        <taxon>Stichopodidae</taxon>
        <taxon>Apostichopus</taxon>
    </lineage>
</organism>
<sequence>MKAILWCGLLWPNVARERRVSNSIVVNNTHLLCKHRTQYYNMNKMIQCIVSWL</sequence>
<protein>
    <submittedName>
        <fullName evidence="1">Np13-like</fullName>
    </submittedName>
</protein>
<reference evidence="1" key="1">
    <citation type="submission" date="2017-06" db="EMBL/GenBank/DDBJ databases">
        <title>Neuropeptide precursors identification based on transcriptomic and neuropeptidomic analysis of circumoral nerve ring in sea cucumber.</title>
        <authorList>
            <person name="Chen M.Y."/>
            <person name="Hou Y.Y."/>
            <person name="Elphick M.R."/>
        </authorList>
    </citation>
    <scope>NUCLEOTIDE SEQUENCE</scope>
    <source>
        <tissue evidence="1">Circumoral nerve ring</tissue>
    </source>
</reference>